<evidence type="ECO:0000259" key="1">
    <source>
        <dbReference type="Pfam" id="PF20243"/>
    </source>
</evidence>
<evidence type="ECO:0000313" key="2">
    <source>
        <dbReference type="EMBL" id="ASP46690.1"/>
    </source>
</evidence>
<keyword evidence="3" id="KW-1185">Reference proteome</keyword>
<dbReference type="NCBIfam" id="TIGR04052">
    <property type="entry name" value="MbnP_like_WxW"/>
    <property type="match status" value="1"/>
</dbReference>
<dbReference type="InterPro" id="IPR046863">
    <property type="entry name" value="MbnP-like_dom"/>
</dbReference>
<sequence>MELMMLSAKRYVFVVIFIIFLCGVWGVFSGGLTGNSIANSTPSSSINVQLLWQQNVLNCQAPFKADNGNKAWYLDQFQFYISDIKYGSEKAGWQKVNLTQTAFQAHETVLLGTNCRAAEQLSNMMKSSNWAIDIEQDNQILNDGTYIRFTLGVPFQVNHLNPLSQKSPLNLPSMFWVWQTGHKFMRLELATSDDQWLFHLGSTGCKSASVMRAPEQACRYPNTFHFELPLDKNQDDQPEFSVDLAELLNNVELTSASSCQSEQDKLSCQQLFDNLSPIKKSKNTSVESRVFKAVNIKRESAGSNVE</sequence>
<dbReference type="AlphaFoldDB" id="A0A222G4H5"/>
<dbReference type="Pfam" id="PF20243">
    <property type="entry name" value="MbnP"/>
    <property type="match status" value="1"/>
</dbReference>
<feature type="domain" description="Copper-binding protein MbnP-like" evidence="1">
    <location>
        <begin position="45"/>
        <end position="260"/>
    </location>
</feature>
<dbReference type="InterPro" id="IPR023977">
    <property type="entry name" value="MbnP-like"/>
</dbReference>
<organism evidence="2 3">
    <name type="scientific">Cognaticolwellia beringensis</name>
    <dbReference type="NCBI Taxonomy" id="1967665"/>
    <lineage>
        <taxon>Bacteria</taxon>
        <taxon>Pseudomonadati</taxon>
        <taxon>Pseudomonadota</taxon>
        <taxon>Gammaproteobacteria</taxon>
        <taxon>Alteromonadales</taxon>
        <taxon>Colwelliaceae</taxon>
        <taxon>Cognaticolwellia</taxon>
    </lineage>
</organism>
<protein>
    <submittedName>
        <fullName evidence="2">Metallo-mystery pair system four-Cys motif protein</fullName>
    </submittedName>
</protein>
<name>A0A222G4H5_9GAMM</name>
<gene>
    <name evidence="2" type="ORF">B5D82_02165</name>
</gene>
<reference evidence="2 3" key="1">
    <citation type="submission" date="2017-08" db="EMBL/GenBank/DDBJ databases">
        <title>Complete genome of Colwellia sp. NB097-1, a psychrophile bacterium ioslated from Bering Sea.</title>
        <authorList>
            <person name="Chen X."/>
        </authorList>
    </citation>
    <scope>NUCLEOTIDE SEQUENCE [LARGE SCALE GENOMIC DNA]</scope>
    <source>
        <strain evidence="2 3">NB097-1</strain>
    </source>
</reference>
<accession>A0A222G4H5</accession>
<evidence type="ECO:0000313" key="3">
    <source>
        <dbReference type="Proteomes" id="UP000202259"/>
    </source>
</evidence>
<dbReference type="KEGG" id="cber:B5D82_02165"/>
<proteinExistence type="predicted"/>
<dbReference type="Proteomes" id="UP000202259">
    <property type="component" value="Chromosome"/>
</dbReference>
<dbReference type="EMBL" id="CP020465">
    <property type="protein sequence ID" value="ASP46690.1"/>
    <property type="molecule type" value="Genomic_DNA"/>
</dbReference>